<evidence type="ECO:0000313" key="2">
    <source>
        <dbReference type="Proteomes" id="UP000054359"/>
    </source>
</evidence>
<keyword evidence="2" id="KW-1185">Reference proteome</keyword>
<dbReference type="EMBL" id="KK122533">
    <property type="protein sequence ID" value="KFM82934.1"/>
    <property type="molecule type" value="Genomic_DNA"/>
</dbReference>
<gene>
    <name evidence="1" type="ORF">X975_00836</name>
</gene>
<dbReference type="Proteomes" id="UP000054359">
    <property type="component" value="Unassembled WGS sequence"/>
</dbReference>
<feature type="non-terminal residue" evidence="1">
    <location>
        <position position="76"/>
    </location>
</feature>
<accession>A0A087UZZ5</accession>
<protein>
    <submittedName>
        <fullName evidence="1">Uncharacterized protein</fullName>
    </submittedName>
</protein>
<proteinExistence type="predicted"/>
<name>A0A087UZZ5_STEMI</name>
<organism evidence="1 2">
    <name type="scientific">Stegodyphus mimosarum</name>
    <name type="common">African social velvet spider</name>
    <dbReference type="NCBI Taxonomy" id="407821"/>
    <lineage>
        <taxon>Eukaryota</taxon>
        <taxon>Metazoa</taxon>
        <taxon>Ecdysozoa</taxon>
        <taxon>Arthropoda</taxon>
        <taxon>Chelicerata</taxon>
        <taxon>Arachnida</taxon>
        <taxon>Araneae</taxon>
        <taxon>Araneomorphae</taxon>
        <taxon>Entelegynae</taxon>
        <taxon>Eresoidea</taxon>
        <taxon>Eresidae</taxon>
        <taxon>Stegodyphus</taxon>
    </lineage>
</organism>
<reference evidence="1 2" key="1">
    <citation type="submission" date="2013-11" db="EMBL/GenBank/DDBJ databases">
        <title>Genome sequencing of Stegodyphus mimosarum.</title>
        <authorList>
            <person name="Bechsgaard J."/>
        </authorList>
    </citation>
    <scope>NUCLEOTIDE SEQUENCE [LARGE SCALE GENOMIC DNA]</scope>
</reference>
<dbReference type="AlphaFoldDB" id="A0A087UZZ5"/>
<evidence type="ECO:0000313" key="1">
    <source>
        <dbReference type="EMBL" id="KFM82934.1"/>
    </source>
</evidence>
<sequence length="76" mass="8568">MENRSSDFRLILGAMNSYRTSDAMKTIGDIFRIFVVLHFQEVRQNILVTPTFGTLSSPVVVISSITSNINIVIQYT</sequence>